<evidence type="ECO:0000256" key="4">
    <source>
        <dbReference type="ARBA" id="ARBA00022833"/>
    </source>
</evidence>
<keyword evidence="6" id="KW-0175">Coiled coil</keyword>
<organism evidence="9 10">
    <name type="scientific">Durusdinium trenchii</name>
    <dbReference type="NCBI Taxonomy" id="1381693"/>
    <lineage>
        <taxon>Eukaryota</taxon>
        <taxon>Sar</taxon>
        <taxon>Alveolata</taxon>
        <taxon>Dinophyceae</taxon>
        <taxon>Suessiales</taxon>
        <taxon>Symbiodiniaceae</taxon>
        <taxon>Durusdinium</taxon>
    </lineage>
</organism>
<name>A0ABP0QYH2_9DINO</name>
<evidence type="ECO:0000256" key="1">
    <source>
        <dbReference type="ARBA" id="ARBA00022670"/>
    </source>
</evidence>
<proteinExistence type="predicted"/>
<dbReference type="EMBL" id="CAXAMM010040451">
    <property type="protein sequence ID" value="CAK9093316.1"/>
    <property type="molecule type" value="Genomic_DNA"/>
</dbReference>
<dbReference type="Proteomes" id="UP001642464">
    <property type="component" value="Unassembled WGS sequence"/>
</dbReference>
<evidence type="ECO:0000256" key="6">
    <source>
        <dbReference type="SAM" id="Coils"/>
    </source>
</evidence>
<feature type="domain" description="MPN" evidence="8">
    <location>
        <begin position="487"/>
        <end position="628"/>
    </location>
</feature>
<evidence type="ECO:0000256" key="2">
    <source>
        <dbReference type="ARBA" id="ARBA00022723"/>
    </source>
</evidence>
<feature type="compositionally biased region" description="Acidic residues" evidence="7">
    <location>
        <begin position="842"/>
        <end position="855"/>
    </location>
</feature>
<dbReference type="SUPFAM" id="SSF102712">
    <property type="entry name" value="JAB1/MPN domain"/>
    <property type="match status" value="1"/>
</dbReference>
<gene>
    <name evidence="9" type="ORF">SCF082_LOCUS43900</name>
</gene>
<feature type="region of interest" description="Disordered" evidence="7">
    <location>
        <begin position="1192"/>
        <end position="1219"/>
    </location>
</feature>
<reference evidence="9 10" key="1">
    <citation type="submission" date="2024-02" db="EMBL/GenBank/DDBJ databases">
        <authorList>
            <person name="Chen Y."/>
            <person name="Shah S."/>
            <person name="Dougan E. K."/>
            <person name="Thang M."/>
            <person name="Chan C."/>
        </authorList>
    </citation>
    <scope>NUCLEOTIDE SEQUENCE [LARGE SCALE GENOMIC DNA]</scope>
</reference>
<comment type="caution">
    <text evidence="9">The sequence shown here is derived from an EMBL/GenBank/DDBJ whole genome shotgun (WGS) entry which is preliminary data.</text>
</comment>
<evidence type="ECO:0000259" key="8">
    <source>
        <dbReference type="PROSITE" id="PS50249"/>
    </source>
</evidence>
<evidence type="ECO:0000256" key="7">
    <source>
        <dbReference type="SAM" id="MobiDB-lite"/>
    </source>
</evidence>
<keyword evidence="4" id="KW-0862">Zinc</keyword>
<dbReference type="PROSITE" id="PS50249">
    <property type="entry name" value="MPN"/>
    <property type="match status" value="1"/>
</dbReference>
<evidence type="ECO:0000256" key="5">
    <source>
        <dbReference type="ARBA" id="ARBA00023049"/>
    </source>
</evidence>
<dbReference type="PANTHER" id="PTHR12947:SF18">
    <property type="entry name" value="AMSH-LIKE UBIQUITIN THIOESTERASE 3"/>
    <property type="match status" value="1"/>
</dbReference>
<sequence length="1387" mass="158680">MEPTKLPQRLVNSFKWAQVCVEWADEQNLLAWVGTMKELPYSTWFSGHGCAELGLAMLAGALRKVGKGGGDSFLPSYEFEISAKARGATVDRIPEHCCQYVDILRMLNESSRKSLQELEATCPKVSEDVWTFLLKQEFVYEQLCPRHRNRYDVFILDKYMEQVLDPAQVYSNMVNHLQSVLEPVPLEDVAWMEAESFPHELRQEMLENCNQNCALDRDKILHMDMSDWRVLLSSSEQANYRAYLKDLGQADLPKESRPIRAVCVSQDPSFINMGGSPEKLPAFTTDSTRRIMLTSKERNWEKQHWFPLFQLIAQVCGIGELATEPENAKKKGHPPEEDVPAKVQKTVLLPLNAKYFEEICSGRKRYSSKNRLAPKRILKILEVDREEAVERGAPVGPDWDAIFGKDCEKVFAIYFEPVEKDDIPQDTTLLSKSHATLDHLRTAASEARVKGEEKVLSQQELNSLFYPKDSRVVKSKAQERDEKLREVQFPHNLIKRFCEHAWQHAPNEYMAWILGNIEKDSKTGKSISYAKGLYFPKQESDKWSVGEEGSEAATLVKHLEETNTLVIGWVHSHPSFQAFFSSTDAHMMYRIQKDLSLAYGLVMDSEKKVRCMRLNNLGMTEVEGCPHDCQEPHEHSISNEEAVEDVPFFIHYAGKRSRIEDCIMGWAAKKVDKQNSWEKAGETEQPSSDPAIHVERQTNSSSVEANIHFLQNLKNWLVDSMALCFSSPKEASQEFRALLAELSGENPDLSNIGEELELNPEGDVNFVSLGQKLRQWEEQQEAIRRELPAVSSTKRPPGRPFGSCKKRKTTAGEEEADQKDTKKNKKKTRKKDTKKKKTENQSEGEESVAVEEEAPPTDPFGEVEEANKVPNKCSMIPLYTKCIIVEYAKKVAAEGKERSIERAVMTHFRKYFFSQESNQWKSGLLRKWIQTYDLEGHHRIPWQEMSVKDRSQMKQLPDWLRRAMQLPERFRKGHGRRVPHEVEATFNEVLERMLAGFNRDLQAVTNLKMPVLVETAKSIFKKWAHRAQRAMNNVPWQLTLNFDQLWRAFELRRAELGYDKDTWGLLIADGFSGNFSTLENQDARRELWSTENRIKLPLRPPGGWSAHGQPCDAFHFMLRRIANTFIDHVLGYHEDGLLQASKPIELGLNGQKHLQVSAQDNVRALLYAWQELKKYRKLLRWSWTSRGLVSKDEMKEMNPDQADGDSDDEGPQLQRPSVTHALEGSRSTIIIFDLKEKKMRIGGLAWAPVRVLQVETKFDSLKLAVDKDFMQSVGLPGMEVYDSQDSPQSDAEDAPGMEGEELAAAGMVVPFEPQTELEEALRTLVLEALEEEEEQNDATDEEAEETPGMELVDLDTEGMIKVELDVFGNLIARKDWTDLSLQLFSRC</sequence>
<dbReference type="InterPro" id="IPR037518">
    <property type="entry name" value="MPN"/>
</dbReference>
<feature type="region of interest" description="Disordered" evidence="7">
    <location>
        <begin position="784"/>
        <end position="864"/>
    </location>
</feature>
<keyword evidence="1" id="KW-0645">Protease</keyword>
<evidence type="ECO:0000256" key="3">
    <source>
        <dbReference type="ARBA" id="ARBA00022801"/>
    </source>
</evidence>
<dbReference type="InterPro" id="IPR028090">
    <property type="entry name" value="JAB_dom_prok"/>
</dbReference>
<keyword evidence="10" id="KW-1185">Reference proteome</keyword>
<keyword evidence="5" id="KW-0482">Metalloprotease</keyword>
<dbReference type="Gene3D" id="3.40.140.10">
    <property type="entry name" value="Cytidine Deaminase, domain 2"/>
    <property type="match status" value="1"/>
</dbReference>
<evidence type="ECO:0000313" key="9">
    <source>
        <dbReference type="EMBL" id="CAK9093316.1"/>
    </source>
</evidence>
<evidence type="ECO:0000313" key="10">
    <source>
        <dbReference type="Proteomes" id="UP001642464"/>
    </source>
</evidence>
<keyword evidence="3" id="KW-0378">Hydrolase</keyword>
<dbReference type="PANTHER" id="PTHR12947">
    <property type="entry name" value="AMSH-LIKE PROTEASE"/>
    <property type="match status" value="1"/>
</dbReference>
<keyword evidence="2" id="KW-0479">Metal-binding</keyword>
<feature type="coiled-coil region" evidence="6">
    <location>
        <begin position="1314"/>
        <end position="1346"/>
    </location>
</feature>
<protein>
    <submittedName>
        <fullName evidence="9">AMSH-like protease (AMSH-LP) (STAM-binding protein-like 1)</fullName>
    </submittedName>
</protein>
<accession>A0ABP0QYH2</accession>
<feature type="compositionally biased region" description="Basic residues" evidence="7">
    <location>
        <begin position="822"/>
        <end position="837"/>
    </location>
</feature>
<dbReference type="Pfam" id="PF14464">
    <property type="entry name" value="Prok-JAB"/>
    <property type="match status" value="1"/>
</dbReference>